<dbReference type="Gene3D" id="1.10.630.10">
    <property type="entry name" value="Cytochrome P450"/>
    <property type="match status" value="1"/>
</dbReference>
<reference evidence="3 4" key="1">
    <citation type="submission" date="2024-06" db="EMBL/GenBank/DDBJ databases">
        <title>The Natural Products Discovery Center: Release of the First 8490 Sequenced Strains for Exploring Actinobacteria Biosynthetic Diversity.</title>
        <authorList>
            <person name="Kalkreuter E."/>
            <person name="Kautsar S.A."/>
            <person name="Yang D."/>
            <person name="Bader C.D."/>
            <person name="Teijaro C.N."/>
            <person name="Fluegel L."/>
            <person name="Davis C.M."/>
            <person name="Simpson J.R."/>
            <person name="Lauterbach L."/>
            <person name="Steele A.D."/>
            <person name="Gui C."/>
            <person name="Meng S."/>
            <person name="Li G."/>
            <person name="Viehrig K."/>
            <person name="Ye F."/>
            <person name="Su P."/>
            <person name="Kiefer A.F."/>
            <person name="Nichols A."/>
            <person name="Cepeda A.J."/>
            <person name="Yan W."/>
            <person name="Fan B."/>
            <person name="Jiang Y."/>
            <person name="Adhikari A."/>
            <person name="Zheng C.-J."/>
            <person name="Schuster L."/>
            <person name="Cowan T.M."/>
            <person name="Smanski M.J."/>
            <person name="Chevrette M.G."/>
            <person name="De Carvalho L.P.S."/>
            <person name="Shen B."/>
        </authorList>
    </citation>
    <scope>NUCLEOTIDE SEQUENCE [LARGE SCALE GENOMIC DNA]</scope>
    <source>
        <strain evidence="3 4">NPDC001694</strain>
    </source>
</reference>
<dbReference type="RefSeq" id="WP_351955271.1">
    <property type="nucleotide sequence ID" value="NZ_JBEOZM010000002.1"/>
</dbReference>
<evidence type="ECO:0000256" key="1">
    <source>
        <dbReference type="ARBA" id="ARBA00010617"/>
    </source>
</evidence>
<dbReference type="EMBL" id="JBEOZM010000002">
    <property type="protein sequence ID" value="MER6266588.1"/>
    <property type="molecule type" value="Genomic_DNA"/>
</dbReference>
<keyword evidence="2" id="KW-0503">Monooxygenase</keyword>
<dbReference type="Pfam" id="PF00067">
    <property type="entry name" value="p450"/>
    <property type="match status" value="1"/>
</dbReference>
<gene>
    <name evidence="3" type="ORF">ABT211_04680</name>
</gene>
<dbReference type="InterPro" id="IPR017972">
    <property type="entry name" value="Cyt_P450_CS"/>
</dbReference>
<protein>
    <submittedName>
        <fullName evidence="3">Cytochrome P450</fullName>
    </submittedName>
</protein>
<evidence type="ECO:0000313" key="4">
    <source>
        <dbReference type="Proteomes" id="UP001490365"/>
    </source>
</evidence>
<evidence type="ECO:0000313" key="3">
    <source>
        <dbReference type="EMBL" id="MER6266588.1"/>
    </source>
</evidence>
<comment type="caution">
    <text evidence="3">The sequence shown here is derived from an EMBL/GenBank/DDBJ whole genome shotgun (WGS) entry which is preliminary data.</text>
</comment>
<proteinExistence type="inferred from homology"/>
<dbReference type="InterPro" id="IPR036396">
    <property type="entry name" value="Cyt_P450_sf"/>
</dbReference>
<dbReference type="CDD" id="cd11037">
    <property type="entry name" value="CYP199A2-like"/>
    <property type="match status" value="1"/>
</dbReference>
<keyword evidence="2" id="KW-0408">Iron</keyword>
<keyword evidence="2" id="KW-0479">Metal-binding</keyword>
<keyword evidence="2" id="KW-0349">Heme</keyword>
<evidence type="ECO:0000256" key="2">
    <source>
        <dbReference type="RuleBase" id="RU000461"/>
    </source>
</evidence>
<dbReference type="PANTHER" id="PTHR46696:SF1">
    <property type="entry name" value="CYTOCHROME P450 YJIB-RELATED"/>
    <property type="match status" value="1"/>
</dbReference>
<keyword evidence="4" id="KW-1185">Reference proteome</keyword>
<organism evidence="3 4">
    <name type="scientific">Streptomyces sp. 900105755</name>
    <dbReference type="NCBI Taxonomy" id="3154389"/>
    <lineage>
        <taxon>Bacteria</taxon>
        <taxon>Bacillati</taxon>
        <taxon>Actinomycetota</taxon>
        <taxon>Actinomycetes</taxon>
        <taxon>Kitasatosporales</taxon>
        <taxon>Streptomycetaceae</taxon>
        <taxon>Streptomyces</taxon>
    </lineage>
</organism>
<name>A0ABV1T980_9ACTN</name>
<accession>A0ABV1T980</accession>
<comment type="similarity">
    <text evidence="1 2">Belongs to the cytochrome P450 family.</text>
</comment>
<dbReference type="PANTHER" id="PTHR46696">
    <property type="entry name" value="P450, PUTATIVE (EUROFUNG)-RELATED"/>
    <property type="match status" value="1"/>
</dbReference>
<sequence length="421" mass="46187">MATSNPEAARLPLEASEPLGGLGGVPTIGADPFGHDILEDPSEFHEQLRGAGRVVYLPRYDVFAMGRYADVRAALVDWQSFQSAAGVGLSNFKYEKPWRPPSLLLETDPPHHDAPRVVLSSILSARALRKLRDGWMADAEQLVGDLAERATGKVLEIDGYADLAAAFPIRVFPDAVGIGQEGRENLLPYGDHLFNAFGPSNDLVQKGAERIGDISTWVNAQCARDALTAGGFGEAIWAAADRGDITHEQAPLMVRSLLSAGVDTTVHGIAAVLHAFASHPHEWDALRGDRDRIRVAFDEAVRWESPVQTFFRTATTDVQIGEVTIPEGRKILMFLGAANRDPRRWDNPDVYDLARDPSGHVGFGMGIHQCVGQHVARLEAEALLHALLDRVCRIEIAQTPERHHNNTLRAWKSIPLRFHLS</sequence>
<dbReference type="PROSITE" id="PS00086">
    <property type="entry name" value="CYTOCHROME_P450"/>
    <property type="match status" value="1"/>
</dbReference>
<dbReference type="SUPFAM" id="SSF48264">
    <property type="entry name" value="Cytochrome P450"/>
    <property type="match status" value="1"/>
</dbReference>
<dbReference type="InterPro" id="IPR001128">
    <property type="entry name" value="Cyt_P450"/>
</dbReference>
<dbReference type="Proteomes" id="UP001490365">
    <property type="component" value="Unassembled WGS sequence"/>
</dbReference>
<keyword evidence="2" id="KW-0560">Oxidoreductase</keyword>